<accession>A0A285NFX4</accession>
<keyword evidence="6" id="KW-1185">Reference proteome</keyword>
<evidence type="ECO:0000256" key="2">
    <source>
        <dbReference type="ARBA" id="ARBA00023125"/>
    </source>
</evidence>
<dbReference type="PROSITE" id="PS50987">
    <property type="entry name" value="HTH_ARSR_2"/>
    <property type="match status" value="1"/>
</dbReference>
<keyword evidence="2" id="KW-0238">DNA-binding</keyword>
<evidence type="ECO:0000313" key="6">
    <source>
        <dbReference type="Proteomes" id="UP000219036"/>
    </source>
</evidence>
<dbReference type="SMART" id="SM00418">
    <property type="entry name" value="HTH_ARSR"/>
    <property type="match status" value="1"/>
</dbReference>
<dbReference type="InterPro" id="IPR036390">
    <property type="entry name" value="WH_DNA-bd_sf"/>
</dbReference>
<dbReference type="InterPro" id="IPR011991">
    <property type="entry name" value="ArsR-like_HTH"/>
</dbReference>
<proteinExistence type="predicted"/>
<gene>
    <name evidence="5" type="ORF">SAMN06265182_1270</name>
</gene>
<dbReference type="OrthoDB" id="9798835at2"/>
<name>A0A285NFX4_9AQUI</name>
<dbReference type="InterPro" id="IPR036388">
    <property type="entry name" value="WH-like_DNA-bd_sf"/>
</dbReference>
<keyword evidence="1" id="KW-0805">Transcription regulation</keyword>
<dbReference type="Pfam" id="PF01022">
    <property type="entry name" value="HTH_5"/>
    <property type="match status" value="1"/>
</dbReference>
<dbReference type="Proteomes" id="UP000219036">
    <property type="component" value="Unassembled WGS sequence"/>
</dbReference>
<dbReference type="Gene3D" id="1.10.10.10">
    <property type="entry name" value="Winged helix-like DNA-binding domain superfamily/Winged helix DNA-binding domain"/>
    <property type="match status" value="1"/>
</dbReference>
<dbReference type="CDD" id="cd00090">
    <property type="entry name" value="HTH_ARSR"/>
    <property type="match status" value="1"/>
</dbReference>
<evidence type="ECO:0000256" key="3">
    <source>
        <dbReference type="ARBA" id="ARBA00023163"/>
    </source>
</evidence>
<dbReference type="RefSeq" id="WP_097000447.1">
    <property type="nucleotide sequence ID" value="NZ_OBEI01000005.1"/>
</dbReference>
<dbReference type="GO" id="GO:0003677">
    <property type="term" value="F:DNA binding"/>
    <property type="evidence" value="ECO:0007669"/>
    <property type="project" value="UniProtKB-KW"/>
</dbReference>
<feature type="domain" description="HTH arsR-type" evidence="4">
    <location>
        <begin position="1"/>
        <end position="94"/>
    </location>
</feature>
<dbReference type="GO" id="GO:0003700">
    <property type="term" value="F:DNA-binding transcription factor activity"/>
    <property type="evidence" value="ECO:0007669"/>
    <property type="project" value="InterPro"/>
</dbReference>
<sequence>MDIQGLRKAYHALSDEIRILIVRLLSEYGELCVCQLQPALDISQPNLSFHLRILRDAGIVRSEKRGKWVYYSLNLKNPVLKANLPVINQISVGDINIKCDL</sequence>
<dbReference type="AlphaFoldDB" id="A0A285NFX4"/>
<dbReference type="InterPro" id="IPR051011">
    <property type="entry name" value="Metal_resp_trans_reg"/>
</dbReference>
<reference evidence="6" key="1">
    <citation type="submission" date="2017-09" db="EMBL/GenBank/DDBJ databases">
        <authorList>
            <person name="Varghese N."/>
            <person name="Submissions S."/>
        </authorList>
    </citation>
    <scope>NUCLEOTIDE SEQUENCE [LARGE SCALE GENOMIC DNA]</scope>
    <source>
        <strain evidence="6">DSM 15103</strain>
    </source>
</reference>
<protein>
    <submittedName>
        <fullName evidence="5">Transcriptional regulator, ArsR family</fullName>
    </submittedName>
</protein>
<evidence type="ECO:0000313" key="5">
    <source>
        <dbReference type="EMBL" id="SNZ08412.1"/>
    </source>
</evidence>
<dbReference type="NCBIfam" id="NF033788">
    <property type="entry name" value="HTH_metalloreg"/>
    <property type="match status" value="1"/>
</dbReference>
<dbReference type="SUPFAM" id="SSF46785">
    <property type="entry name" value="Winged helix' DNA-binding domain"/>
    <property type="match status" value="1"/>
</dbReference>
<dbReference type="EMBL" id="OBEI01000005">
    <property type="protein sequence ID" value="SNZ08412.1"/>
    <property type="molecule type" value="Genomic_DNA"/>
</dbReference>
<evidence type="ECO:0000259" key="4">
    <source>
        <dbReference type="PROSITE" id="PS50987"/>
    </source>
</evidence>
<dbReference type="PANTHER" id="PTHR43132:SF2">
    <property type="entry name" value="ARSENICAL RESISTANCE OPERON REPRESSOR ARSR-RELATED"/>
    <property type="match status" value="1"/>
</dbReference>
<keyword evidence="3" id="KW-0804">Transcription</keyword>
<dbReference type="PRINTS" id="PR00778">
    <property type="entry name" value="HTHARSR"/>
</dbReference>
<evidence type="ECO:0000256" key="1">
    <source>
        <dbReference type="ARBA" id="ARBA00023015"/>
    </source>
</evidence>
<dbReference type="InterPro" id="IPR001845">
    <property type="entry name" value="HTH_ArsR_DNA-bd_dom"/>
</dbReference>
<organism evidence="5 6">
    <name type="scientific">Persephonella hydrogeniphila</name>
    <dbReference type="NCBI Taxonomy" id="198703"/>
    <lineage>
        <taxon>Bacteria</taxon>
        <taxon>Pseudomonadati</taxon>
        <taxon>Aquificota</taxon>
        <taxon>Aquificia</taxon>
        <taxon>Aquificales</taxon>
        <taxon>Hydrogenothermaceae</taxon>
        <taxon>Persephonella</taxon>
    </lineage>
</organism>
<dbReference type="PANTHER" id="PTHR43132">
    <property type="entry name" value="ARSENICAL RESISTANCE OPERON REPRESSOR ARSR-RELATED"/>
    <property type="match status" value="1"/>
</dbReference>